<proteinExistence type="predicted"/>
<gene>
    <name evidence="2" type="ORF">CDO81_25925</name>
</gene>
<accession>A0A254MY95</accession>
<name>A0A254MY95_9BURK</name>
<comment type="caution">
    <text evidence="2">The sequence shown here is derived from an EMBL/GenBank/DDBJ whole genome shotgun (WGS) entry which is preliminary data.</text>
</comment>
<dbReference type="Proteomes" id="UP000197446">
    <property type="component" value="Unassembled WGS sequence"/>
</dbReference>
<keyword evidence="3" id="KW-1185">Reference proteome</keyword>
<dbReference type="AlphaFoldDB" id="A0A254MY95"/>
<dbReference type="EMBL" id="NISI01000019">
    <property type="protein sequence ID" value="OWQ99929.1"/>
    <property type="molecule type" value="Genomic_DNA"/>
</dbReference>
<protein>
    <submittedName>
        <fullName evidence="2">Uncharacterized protein</fullName>
    </submittedName>
</protein>
<reference evidence="2 3" key="1">
    <citation type="journal article" date="2007" name="Int. J. Syst. Evol. Microbiol.">
        <title>Description of Pelomonas aquatica sp. nov. and Pelomonas puraquae sp. nov., isolated from industrial and haemodialysis water.</title>
        <authorList>
            <person name="Gomila M."/>
            <person name="Bowien B."/>
            <person name="Falsen E."/>
            <person name="Moore E.R."/>
            <person name="Lalucat J."/>
        </authorList>
    </citation>
    <scope>NUCLEOTIDE SEQUENCE [LARGE SCALE GENOMIC DNA]</scope>
    <source>
        <strain evidence="2 3">CCUG 52769</strain>
    </source>
</reference>
<feature type="region of interest" description="Disordered" evidence="1">
    <location>
        <begin position="25"/>
        <end position="84"/>
    </location>
</feature>
<evidence type="ECO:0000313" key="2">
    <source>
        <dbReference type="EMBL" id="OWQ99929.1"/>
    </source>
</evidence>
<organism evidence="2 3">
    <name type="scientific">Roseateles puraquae</name>
    <dbReference type="NCBI Taxonomy" id="431059"/>
    <lineage>
        <taxon>Bacteria</taxon>
        <taxon>Pseudomonadati</taxon>
        <taxon>Pseudomonadota</taxon>
        <taxon>Betaproteobacteria</taxon>
        <taxon>Burkholderiales</taxon>
        <taxon>Sphaerotilaceae</taxon>
        <taxon>Roseateles</taxon>
    </lineage>
</organism>
<evidence type="ECO:0000313" key="3">
    <source>
        <dbReference type="Proteomes" id="UP000197446"/>
    </source>
</evidence>
<evidence type="ECO:0000256" key="1">
    <source>
        <dbReference type="SAM" id="MobiDB-lite"/>
    </source>
</evidence>
<sequence>MALAIALSAGAVFAQDGKTAAAPVAASAASMPSECGSGMKRHDHGAERNAPSSKAMPCAPENAASGAKAKAKPLHDHGKVHKNQ</sequence>